<feature type="compositionally biased region" description="Basic residues" evidence="1">
    <location>
        <begin position="269"/>
        <end position="286"/>
    </location>
</feature>
<name>A0A4Q1B809_TREME</name>
<feature type="compositionally biased region" description="Basic and acidic residues" evidence="1">
    <location>
        <begin position="257"/>
        <end position="268"/>
    </location>
</feature>
<feature type="compositionally biased region" description="Basic and acidic residues" evidence="1">
    <location>
        <begin position="142"/>
        <end position="163"/>
    </location>
</feature>
<feature type="compositionally biased region" description="Basic and acidic residues" evidence="1">
    <location>
        <begin position="482"/>
        <end position="508"/>
    </location>
</feature>
<feature type="compositionally biased region" description="Basic residues" evidence="1">
    <location>
        <begin position="124"/>
        <end position="141"/>
    </location>
</feature>
<evidence type="ECO:0000256" key="1">
    <source>
        <dbReference type="SAM" id="MobiDB-lite"/>
    </source>
</evidence>
<feature type="region of interest" description="Disordered" evidence="1">
    <location>
        <begin position="17"/>
        <end position="40"/>
    </location>
</feature>
<dbReference type="EMBL" id="SDIL01000181">
    <property type="protein sequence ID" value="RXK34848.1"/>
    <property type="molecule type" value="Genomic_DNA"/>
</dbReference>
<dbReference type="OrthoDB" id="2575040at2759"/>
<reference evidence="2 3" key="1">
    <citation type="submission" date="2016-06" db="EMBL/GenBank/DDBJ databases">
        <title>Evolution of pathogenesis and genome organization in the Tremellales.</title>
        <authorList>
            <person name="Cuomo C."/>
            <person name="Litvintseva A."/>
            <person name="Heitman J."/>
            <person name="Chen Y."/>
            <person name="Sun S."/>
            <person name="Springer D."/>
            <person name="Dromer F."/>
            <person name="Young S."/>
            <person name="Zeng Q."/>
            <person name="Chapman S."/>
            <person name="Gujja S."/>
            <person name="Saif S."/>
            <person name="Birren B."/>
        </authorList>
    </citation>
    <scope>NUCLEOTIDE SEQUENCE [LARGE SCALE GENOMIC DNA]</scope>
    <source>
        <strain evidence="2 3">ATCC 28783</strain>
    </source>
</reference>
<dbReference type="InParanoid" id="A0A4Q1B809"/>
<feature type="compositionally biased region" description="Basic and acidic residues" evidence="1">
    <location>
        <begin position="18"/>
        <end position="27"/>
    </location>
</feature>
<accession>A0A4Q1B809</accession>
<proteinExistence type="predicted"/>
<keyword evidence="3" id="KW-1185">Reference proteome</keyword>
<feature type="region of interest" description="Disordered" evidence="1">
    <location>
        <begin position="309"/>
        <end position="338"/>
    </location>
</feature>
<protein>
    <submittedName>
        <fullName evidence="2">Uncharacterized protein</fullName>
    </submittedName>
</protein>
<feature type="region of interest" description="Disordered" evidence="1">
    <location>
        <begin position="111"/>
        <end position="163"/>
    </location>
</feature>
<feature type="region of interest" description="Disordered" evidence="1">
    <location>
        <begin position="482"/>
        <end position="517"/>
    </location>
</feature>
<dbReference type="Proteomes" id="UP000289152">
    <property type="component" value="Unassembled WGS sequence"/>
</dbReference>
<organism evidence="2 3">
    <name type="scientific">Tremella mesenterica</name>
    <name type="common">Jelly fungus</name>
    <dbReference type="NCBI Taxonomy" id="5217"/>
    <lineage>
        <taxon>Eukaryota</taxon>
        <taxon>Fungi</taxon>
        <taxon>Dikarya</taxon>
        <taxon>Basidiomycota</taxon>
        <taxon>Agaricomycotina</taxon>
        <taxon>Tremellomycetes</taxon>
        <taxon>Tremellales</taxon>
        <taxon>Tremellaceae</taxon>
        <taxon>Tremella</taxon>
    </lineage>
</organism>
<evidence type="ECO:0000313" key="2">
    <source>
        <dbReference type="EMBL" id="RXK34848.1"/>
    </source>
</evidence>
<evidence type="ECO:0000313" key="3">
    <source>
        <dbReference type="Proteomes" id="UP000289152"/>
    </source>
</evidence>
<gene>
    <name evidence="2" type="ORF">M231_07894</name>
</gene>
<feature type="region of interest" description="Disordered" evidence="1">
    <location>
        <begin position="257"/>
        <end position="295"/>
    </location>
</feature>
<comment type="caution">
    <text evidence="2">The sequence shown here is derived from an EMBL/GenBank/DDBJ whole genome shotgun (WGS) entry which is preliminary data.</text>
</comment>
<dbReference type="AlphaFoldDB" id="A0A4Q1B809"/>
<sequence length="532" mass="59515">MDDPHSKTIFDALTRALQPEHDEHDGNDAQIDPTLDDVDLTPELTHTFQPQLLPHLDPTNPVSLEDNSVSLTSDVGHTLEATIVETSGEKDADEMKDWTQDQLKAEVLRLRQQVSSSKHQSASKSKKKEGKKQSGKRSKSRAGKERDLETGKRVEKSRKTELGKAVRSKISSLLGIGPTDPLPPYSADGSLVPNWYAGANDPVNVVFEDRVTSEVLEELHGGIWPRVPNEDMTQEVVQAVTRTALFNLSKRYLAENDQEHQARKEKYAKTRRRWARKDLKQKRRSKASTDPTCSEIVPSSALHMDYMSSEYSSAGEDSEPTSSTYPSEIRQMGEGSSNGSMIKREVRAGKWRDELLIAAQETGSKAGWAEGQGEKVLEVRTPIWRSEQLNNLYARLDIISSQQATARTQSNTLLTRPGHVAPSHRRFVLPPDVRRKGKMPRQVGEAWMWASGQTGVWPNGREGEMIGESSTTIGENIVRIEENDEQERRRGDTSEGGIKREEDEGRVEVDDDMDWDGDTGRLIMTIKGMPVA</sequence>